<protein>
    <submittedName>
        <fullName evidence="2">SIP domain-containing protein</fullName>
    </submittedName>
</protein>
<accession>A0ABX1CTA2</accession>
<dbReference type="Proteomes" id="UP000732399">
    <property type="component" value="Unassembled WGS sequence"/>
</dbReference>
<dbReference type="SUPFAM" id="SSF63380">
    <property type="entry name" value="Riboflavin synthase domain-like"/>
    <property type="match status" value="1"/>
</dbReference>
<feature type="domain" description="SIP-like Rossmann fold" evidence="1">
    <location>
        <begin position="74"/>
        <end position="184"/>
    </location>
</feature>
<reference evidence="2 3" key="1">
    <citation type="submission" date="2020-03" db="EMBL/GenBank/DDBJ databases">
        <authorList>
            <person name="Wang L."/>
            <person name="He N."/>
            <person name="Li Y."/>
            <person name="Fang Y."/>
            <person name="Zhang F."/>
        </authorList>
    </citation>
    <scope>NUCLEOTIDE SEQUENCE [LARGE SCALE GENOMIC DNA]</scope>
    <source>
        <strain evidence="2 3">36D10-4-7</strain>
    </source>
</reference>
<evidence type="ECO:0000259" key="1">
    <source>
        <dbReference type="Pfam" id="PF04954"/>
    </source>
</evidence>
<dbReference type="InterPro" id="IPR007037">
    <property type="entry name" value="SIP_rossman_dom"/>
</dbReference>
<dbReference type="InterPro" id="IPR039374">
    <property type="entry name" value="SIP_fam"/>
</dbReference>
<evidence type="ECO:0000313" key="3">
    <source>
        <dbReference type="Proteomes" id="UP000732399"/>
    </source>
</evidence>
<dbReference type="InterPro" id="IPR017938">
    <property type="entry name" value="Riboflavin_synthase-like_b-brl"/>
</dbReference>
<keyword evidence="3" id="KW-1185">Reference proteome</keyword>
<dbReference type="PANTHER" id="PTHR30157">
    <property type="entry name" value="FERRIC REDUCTASE, NADPH-DEPENDENT"/>
    <property type="match status" value="1"/>
</dbReference>
<name>A0ABX1CTA2_9SPHN</name>
<evidence type="ECO:0000313" key="2">
    <source>
        <dbReference type="EMBL" id="NJR80769.1"/>
    </source>
</evidence>
<gene>
    <name evidence="2" type="ORF">HBH26_19555</name>
</gene>
<dbReference type="Gene3D" id="3.40.50.80">
    <property type="entry name" value="Nucleotide-binding domain of ferredoxin-NADP reductase (FNR) module"/>
    <property type="match status" value="1"/>
</dbReference>
<dbReference type="PANTHER" id="PTHR30157:SF0">
    <property type="entry name" value="NADPH-DEPENDENT FERRIC-CHELATE REDUCTASE"/>
    <property type="match status" value="1"/>
</dbReference>
<comment type="caution">
    <text evidence="2">The sequence shown here is derived from an EMBL/GenBank/DDBJ whole genome shotgun (WGS) entry which is preliminary data.</text>
</comment>
<dbReference type="RefSeq" id="WP_168136276.1">
    <property type="nucleotide sequence ID" value="NZ_JAAVJH010000031.1"/>
</dbReference>
<dbReference type="Pfam" id="PF04954">
    <property type="entry name" value="SIP"/>
    <property type="match status" value="1"/>
</dbReference>
<dbReference type="Gene3D" id="2.40.30.10">
    <property type="entry name" value="Translation factors"/>
    <property type="match status" value="1"/>
</dbReference>
<dbReference type="EMBL" id="JAAVJH010000031">
    <property type="protein sequence ID" value="NJR80769.1"/>
    <property type="molecule type" value="Genomic_DNA"/>
</dbReference>
<sequence length="190" mass="20402">MRPLSRVEPIIIAGRHTYTPLDWDPGEGRTRLLGYAHGDGPGSEWILGLAVGDQCEVFGPRSSLDADRVAPPRALFGDETSIGLAHALVRAEQVSPTRCCFEVGDADISRQVLARLDLDAATLIVRRDNAGHLPALENALKAFVTAGASFVLTGQSGTVQGLRQKLRDHGVPTSRALEKAYWAPGKRGLD</sequence>
<organism evidence="2 3">
    <name type="scientific">Sphingomonas corticis</name>
    <dbReference type="NCBI Taxonomy" id="2722791"/>
    <lineage>
        <taxon>Bacteria</taxon>
        <taxon>Pseudomonadati</taxon>
        <taxon>Pseudomonadota</taxon>
        <taxon>Alphaproteobacteria</taxon>
        <taxon>Sphingomonadales</taxon>
        <taxon>Sphingomonadaceae</taxon>
        <taxon>Sphingomonas</taxon>
    </lineage>
</organism>
<proteinExistence type="predicted"/>
<dbReference type="InterPro" id="IPR039261">
    <property type="entry name" value="FNR_nucleotide-bd"/>
</dbReference>